<evidence type="ECO:0000313" key="3">
    <source>
        <dbReference type="Proteomes" id="UP001595817"/>
    </source>
</evidence>
<dbReference type="Pfam" id="PF15980">
    <property type="entry name" value="ComGF"/>
    <property type="match status" value="1"/>
</dbReference>
<dbReference type="InterPro" id="IPR016977">
    <property type="entry name" value="ComGF"/>
</dbReference>
<dbReference type="Proteomes" id="UP001595817">
    <property type="component" value="Unassembled WGS sequence"/>
</dbReference>
<name>A0ABV8X7S5_9LACT</name>
<proteinExistence type="predicted"/>
<protein>
    <submittedName>
        <fullName evidence="2">Competence type IV pilus minor pilin ComGF</fullName>
    </submittedName>
</protein>
<keyword evidence="1" id="KW-1133">Transmembrane helix</keyword>
<dbReference type="NCBIfam" id="NF041002">
    <property type="entry name" value="pilin_ComGF"/>
    <property type="match status" value="1"/>
</dbReference>
<dbReference type="EMBL" id="JBHSEC010000019">
    <property type="protein sequence ID" value="MFC4411134.1"/>
    <property type="molecule type" value="Genomic_DNA"/>
</dbReference>
<evidence type="ECO:0000313" key="2">
    <source>
        <dbReference type="EMBL" id="MFC4411134.1"/>
    </source>
</evidence>
<reference evidence="3" key="1">
    <citation type="journal article" date="2019" name="Int. J. Syst. Evol. Microbiol.">
        <title>The Global Catalogue of Microorganisms (GCM) 10K type strain sequencing project: providing services to taxonomists for standard genome sequencing and annotation.</title>
        <authorList>
            <consortium name="The Broad Institute Genomics Platform"/>
            <consortium name="The Broad Institute Genome Sequencing Center for Infectious Disease"/>
            <person name="Wu L."/>
            <person name="Ma J."/>
        </authorList>
    </citation>
    <scope>NUCLEOTIDE SEQUENCE [LARGE SCALE GENOMIC DNA]</scope>
    <source>
        <strain evidence="3">CCUG 59778</strain>
    </source>
</reference>
<organism evidence="2 3">
    <name type="scientific">Chungangia koreensis</name>
    <dbReference type="NCBI Taxonomy" id="752657"/>
    <lineage>
        <taxon>Bacteria</taxon>
        <taxon>Bacillati</taxon>
        <taxon>Bacillota</taxon>
        <taxon>Bacilli</taxon>
        <taxon>Lactobacillales</taxon>
        <taxon>Chungangia</taxon>
    </lineage>
</organism>
<sequence>MDAGGGTDLCLLPDPQTKRRKCLCRNFTLNGESGYTMLESLLQLSAFLLFAHLSFIILLTAGKLTSTVGDVEEIEWELFSAELLNMLSGTESVSVQPNNRGILCTLDGDQYEVTYYTGMIRRQKEGKGHEPLLLSVRDVHFLMDDQTLFLSVQFKSGKKKERSYAVPSG</sequence>
<accession>A0ABV8X7S5</accession>
<dbReference type="RefSeq" id="WP_378155727.1">
    <property type="nucleotide sequence ID" value="NZ_JBHSEC010000019.1"/>
</dbReference>
<comment type="caution">
    <text evidence="2">The sequence shown here is derived from an EMBL/GenBank/DDBJ whole genome shotgun (WGS) entry which is preliminary data.</text>
</comment>
<keyword evidence="3" id="KW-1185">Reference proteome</keyword>
<gene>
    <name evidence="2" type="primary">comGF</name>
    <name evidence="2" type="ORF">ACFOZY_11960</name>
</gene>
<feature type="transmembrane region" description="Helical" evidence="1">
    <location>
        <begin position="41"/>
        <end position="61"/>
    </location>
</feature>
<keyword evidence="1" id="KW-0472">Membrane</keyword>
<keyword evidence="1" id="KW-0812">Transmembrane</keyword>
<evidence type="ECO:0000256" key="1">
    <source>
        <dbReference type="SAM" id="Phobius"/>
    </source>
</evidence>